<accession>A0ABZ0B9V3</accession>
<reference evidence="2 3" key="1">
    <citation type="submission" date="2023-09" db="EMBL/GenBank/DDBJ databases">
        <authorList>
            <person name="Rey-Velasco X."/>
        </authorList>
    </citation>
    <scope>NUCLEOTIDE SEQUENCE [LARGE SCALE GENOMIC DNA]</scope>
    <source>
        <strain evidence="2 3">W311</strain>
    </source>
</reference>
<proteinExistence type="predicted"/>
<feature type="compositionally biased region" description="Basic and acidic residues" evidence="1">
    <location>
        <begin position="10"/>
        <end position="35"/>
    </location>
</feature>
<evidence type="ECO:0000313" key="2">
    <source>
        <dbReference type="EMBL" id="WNO54187.1"/>
    </source>
</evidence>
<dbReference type="EMBL" id="CP135076">
    <property type="protein sequence ID" value="WNO54187.1"/>
    <property type="molecule type" value="Genomic_DNA"/>
</dbReference>
<keyword evidence="3" id="KW-1185">Reference proteome</keyword>
<feature type="region of interest" description="Disordered" evidence="1">
    <location>
        <begin position="1"/>
        <end position="113"/>
    </location>
</feature>
<feature type="compositionally biased region" description="Acidic residues" evidence="1">
    <location>
        <begin position="51"/>
        <end position="74"/>
    </location>
</feature>
<gene>
    <name evidence="2" type="ORF">RPR59_02695</name>
</gene>
<evidence type="ECO:0000256" key="1">
    <source>
        <dbReference type="SAM" id="MobiDB-lite"/>
    </source>
</evidence>
<sequence length="113" mass="12920">MGGHQVPEQGPKDDGYDERGYDESQRAEILETTRDGRHRGGITTDLNPDLGDPEEDEESEDMLEMTDSDYGEEAYDARHDPQDRDEDEVQADYDDDQVDRETLSPQDRDSLEP</sequence>
<evidence type="ECO:0000313" key="3">
    <source>
        <dbReference type="Proteomes" id="UP001302249"/>
    </source>
</evidence>
<protein>
    <submittedName>
        <fullName evidence="2">DNA primase</fullName>
    </submittedName>
</protein>
<dbReference type="Proteomes" id="UP001302249">
    <property type="component" value="Chromosome"/>
</dbReference>
<feature type="compositionally biased region" description="Basic and acidic residues" evidence="1">
    <location>
        <begin position="99"/>
        <end position="113"/>
    </location>
</feature>
<name>A0ABZ0B9V3_9SPHN</name>
<organism evidence="2 3">
    <name type="scientific">Stakelama saccharophila</name>
    <dbReference type="NCBI Taxonomy" id="3075605"/>
    <lineage>
        <taxon>Bacteria</taxon>
        <taxon>Pseudomonadati</taxon>
        <taxon>Pseudomonadota</taxon>
        <taxon>Alphaproteobacteria</taxon>
        <taxon>Sphingomonadales</taxon>
        <taxon>Sphingomonadaceae</taxon>
        <taxon>Stakelama</taxon>
    </lineage>
</organism>
<feature type="compositionally biased region" description="Acidic residues" evidence="1">
    <location>
        <begin position="83"/>
        <end position="98"/>
    </location>
</feature>
<dbReference type="RefSeq" id="WP_313916413.1">
    <property type="nucleotide sequence ID" value="NZ_CP135076.1"/>
</dbReference>